<comment type="subunit">
    <text evidence="9">Homodimer, forms a heterotetramer with a Cas1 homodimer.</text>
</comment>
<evidence type="ECO:0000256" key="9">
    <source>
        <dbReference type="HAMAP-Rule" id="MF_01471"/>
    </source>
</evidence>
<feature type="binding site" evidence="9">
    <location>
        <position position="12"/>
    </location>
    <ligand>
        <name>Mg(2+)</name>
        <dbReference type="ChEBI" id="CHEBI:18420"/>
        <note>catalytic</note>
    </ligand>
</feature>
<evidence type="ECO:0000256" key="8">
    <source>
        <dbReference type="ARBA" id="ARBA00023118"/>
    </source>
</evidence>
<keyword evidence="5 9" id="KW-0255">Endonuclease</keyword>
<dbReference type="PANTHER" id="PTHR34405:SF3">
    <property type="entry name" value="CRISPR-ASSOCIATED ENDORIBONUCLEASE CAS2 3"/>
    <property type="match status" value="1"/>
</dbReference>
<gene>
    <name evidence="9 10" type="primary">cas2</name>
    <name evidence="10" type="ORF">U1T56_19235</name>
</gene>
<dbReference type="RefSeq" id="WP_418161140.1">
    <property type="nucleotide sequence ID" value="NZ_JBBLZC010000024.1"/>
</dbReference>
<dbReference type="EMBL" id="JBBLZC010000024">
    <property type="protein sequence ID" value="MEK0085291.1"/>
    <property type="molecule type" value="Genomic_DNA"/>
</dbReference>
<evidence type="ECO:0000256" key="3">
    <source>
        <dbReference type="ARBA" id="ARBA00022722"/>
    </source>
</evidence>
<comment type="cofactor">
    <cofactor evidence="1 9">
        <name>Mg(2+)</name>
        <dbReference type="ChEBI" id="CHEBI:18420"/>
    </cofactor>
</comment>
<accession>A0ABU8XWM6</accession>
<comment type="caution">
    <text evidence="10">The sequence shown here is derived from an EMBL/GenBank/DDBJ whole genome shotgun (WGS) entry which is preliminary data.</text>
</comment>
<evidence type="ECO:0000256" key="5">
    <source>
        <dbReference type="ARBA" id="ARBA00022759"/>
    </source>
</evidence>
<evidence type="ECO:0000256" key="7">
    <source>
        <dbReference type="ARBA" id="ARBA00022842"/>
    </source>
</evidence>
<keyword evidence="4 9" id="KW-0479">Metal-binding</keyword>
<comment type="similarity">
    <text evidence="2 9">Belongs to the CRISPR-associated endoribonuclease Cas2 protein family.</text>
</comment>
<dbReference type="Gene3D" id="3.30.70.240">
    <property type="match status" value="1"/>
</dbReference>
<dbReference type="NCBIfam" id="TIGR01573">
    <property type="entry name" value="cas2"/>
    <property type="match status" value="1"/>
</dbReference>
<dbReference type="GO" id="GO:0004519">
    <property type="term" value="F:endonuclease activity"/>
    <property type="evidence" value="ECO:0007669"/>
    <property type="project" value="UniProtKB-KW"/>
</dbReference>
<reference evidence="10 11" key="1">
    <citation type="submission" date="2024-01" db="EMBL/GenBank/DDBJ databases">
        <title>Multi-omics insights into the function and evolution of sodium benzoate biodegradation pathways in Benzoatithermus flavus gen. nov., sp. nov. from hot spring.</title>
        <authorList>
            <person name="Hu C.-J."/>
            <person name="Li W.-J."/>
        </authorList>
    </citation>
    <scope>NUCLEOTIDE SEQUENCE [LARGE SCALE GENOMIC DNA]</scope>
    <source>
        <strain evidence="10 11">SYSU G07066</strain>
    </source>
</reference>
<evidence type="ECO:0000313" key="11">
    <source>
        <dbReference type="Proteomes" id="UP001375743"/>
    </source>
</evidence>
<sequence>MSRAAWWLVAYDVACPRRLRRVHRFLKRRGLPTQYSVFVLEADPAGVVEILAGIGRLVDRRRDDLRLYPVPRAGGVTSLGQPGLPRAVFAGHPAAAPGRAAGGRDAGSR</sequence>
<dbReference type="PANTHER" id="PTHR34405">
    <property type="entry name" value="CRISPR-ASSOCIATED ENDORIBONUCLEASE CAS2"/>
    <property type="match status" value="1"/>
</dbReference>
<evidence type="ECO:0000313" key="10">
    <source>
        <dbReference type="EMBL" id="MEK0085291.1"/>
    </source>
</evidence>
<dbReference type="CDD" id="cd09725">
    <property type="entry name" value="Cas2_I_II_III"/>
    <property type="match status" value="1"/>
</dbReference>
<comment type="function">
    <text evidence="9">CRISPR (clustered regularly interspaced short palindromic repeat), is an adaptive immune system that provides protection against mobile genetic elements (viruses, transposable elements and conjugative plasmids). CRISPR clusters contain sequences complementary to antecedent mobile elements and target invading nucleic acids. CRISPR clusters are transcribed and processed into CRISPR RNA (crRNA). Functions as a ssRNA-specific endoribonuclease. Involved in the integration of spacer DNA into the CRISPR cassette.</text>
</comment>
<keyword evidence="3 9" id="KW-0540">Nuclease</keyword>
<dbReference type="SUPFAM" id="SSF143430">
    <property type="entry name" value="TTP0101/SSO1404-like"/>
    <property type="match status" value="1"/>
</dbReference>
<keyword evidence="6 9" id="KW-0378">Hydrolase</keyword>
<dbReference type="EC" id="3.1.-.-" evidence="9"/>
<proteinExistence type="inferred from homology"/>
<keyword evidence="7 9" id="KW-0460">Magnesium</keyword>
<dbReference type="InterPro" id="IPR021127">
    <property type="entry name" value="CRISPR_associated_Cas2"/>
</dbReference>
<dbReference type="InterPro" id="IPR019199">
    <property type="entry name" value="Virulence_VapD/CRISPR_Cas2"/>
</dbReference>
<dbReference type="HAMAP" id="MF_01471">
    <property type="entry name" value="Cas2"/>
    <property type="match status" value="1"/>
</dbReference>
<evidence type="ECO:0000256" key="2">
    <source>
        <dbReference type="ARBA" id="ARBA00009959"/>
    </source>
</evidence>
<dbReference type="Proteomes" id="UP001375743">
    <property type="component" value="Unassembled WGS sequence"/>
</dbReference>
<keyword evidence="8 9" id="KW-0051">Antiviral defense</keyword>
<protein>
    <recommendedName>
        <fullName evidence="9">CRISPR-associated endoribonuclease Cas2</fullName>
        <ecNumber evidence="9">3.1.-.-</ecNumber>
    </recommendedName>
</protein>
<keyword evidence="11" id="KW-1185">Reference proteome</keyword>
<evidence type="ECO:0000256" key="4">
    <source>
        <dbReference type="ARBA" id="ARBA00022723"/>
    </source>
</evidence>
<evidence type="ECO:0000256" key="1">
    <source>
        <dbReference type="ARBA" id="ARBA00001946"/>
    </source>
</evidence>
<organism evidence="10 11">
    <name type="scientific">Benzoatithermus flavus</name>
    <dbReference type="NCBI Taxonomy" id="3108223"/>
    <lineage>
        <taxon>Bacteria</taxon>
        <taxon>Pseudomonadati</taxon>
        <taxon>Pseudomonadota</taxon>
        <taxon>Alphaproteobacteria</taxon>
        <taxon>Geminicoccales</taxon>
        <taxon>Geminicoccaceae</taxon>
        <taxon>Benzoatithermus</taxon>
    </lineage>
</organism>
<name>A0ABU8XWM6_9PROT</name>
<dbReference type="Pfam" id="PF09827">
    <property type="entry name" value="CRISPR_Cas2"/>
    <property type="match status" value="1"/>
</dbReference>
<evidence type="ECO:0000256" key="6">
    <source>
        <dbReference type="ARBA" id="ARBA00022801"/>
    </source>
</evidence>